<protein>
    <recommendedName>
        <fullName evidence="4">Ribosome-assembly protein 3 C-terminal domain-containing protein</fullName>
    </recommendedName>
</protein>
<name>A0A899G423_9ASCO</name>
<keyword evidence="1" id="KW-0677">Repeat</keyword>
<dbReference type="Pfam" id="PF18833">
    <property type="entry name" value="TPR_22"/>
    <property type="match status" value="1"/>
</dbReference>
<keyword evidence="2 3" id="KW-0802">TPR repeat</keyword>
<dbReference type="InterPro" id="IPR011990">
    <property type="entry name" value="TPR-like_helical_dom_sf"/>
</dbReference>
<dbReference type="PANTHER" id="PTHR15704">
    <property type="entry name" value="SUPERKILLER 3 PROTEIN-RELATED"/>
    <property type="match status" value="1"/>
</dbReference>
<evidence type="ECO:0000313" key="5">
    <source>
        <dbReference type="EMBL" id="QSL66882.1"/>
    </source>
</evidence>
<proteinExistence type="predicted"/>
<evidence type="ECO:0000259" key="4">
    <source>
        <dbReference type="Pfam" id="PF14615"/>
    </source>
</evidence>
<organism evidence="5 6">
    <name type="scientific">Pneumocystis wakefieldiae</name>
    <dbReference type="NCBI Taxonomy" id="38082"/>
    <lineage>
        <taxon>Eukaryota</taxon>
        <taxon>Fungi</taxon>
        <taxon>Dikarya</taxon>
        <taxon>Ascomycota</taxon>
        <taxon>Taphrinomycotina</taxon>
        <taxon>Pneumocystomycetes</taxon>
        <taxon>Pneumocystaceae</taxon>
        <taxon>Pneumocystis</taxon>
    </lineage>
</organism>
<dbReference type="OrthoDB" id="421075at2759"/>
<dbReference type="Pfam" id="PF13181">
    <property type="entry name" value="TPR_8"/>
    <property type="match status" value="1"/>
</dbReference>
<dbReference type="Pfam" id="PF13432">
    <property type="entry name" value="TPR_16"/>
    <property type="match status" value="1"/>
</dbReference>
<dbReference type="PANTHER" id="PTHR15704:SF7">
    <property type="entry name" value="SUPERKILLER COMPLEX PROTEIN 3"/>
    <property type="match status" value="1"/>
</dbReference>
<accession>A0A899G423</accession>
<dbReference type="InterPro" id="IPR019734">
    <property type="entry name" value="TPR_rpt"/>
</dbReference>
<dbReference type="PROSITE" id="PS50005">
    <property type="entry name" value="TPR"/>
    <property type="match status" value="2"/>
</dbReference>
<dbReference type="InterPro" id="IPR040962">
    <property type="entry name" value="TPR_22"/>
</dbReference>
<evidence type="ECO:0000313" key="6">
    <source>
        <dbReference type="Proteomes" id="UP000663699"/>
    </source>
</evidence>
<dbReference type="InterPro" id="IPR028217">
    <property type="entry name" value="Rsa3_C"/>
</dbReference>
<dbReference type="GO" id="GO:0055087">
    <property type="term" value="C:Ski complex"/>
    <property type="evidence" value="ECO:0007669"/>
    <property type="project" value="InterPro"/>
</dbReference>
<dbReference type="Proteomes" id="UP000663699">
    <property type="component" value="Chromosome 15"/>
</dbReference>
<evidence type="ECO:0000256" key="1">
    <source>
        <dbReference type="ARBA" id="ARBA00022737"/>
    </source>
</evidence>
<feature type="repeat" description="TPR" evidence="3">
    <location>
        <begin position="841"/>
        <end position="874"/>
    </location>
</feature>
<reference evidence="5" key="1">
    <citation type="submission" date="2020-06" db="EMBL/GenBank/DDBJ databases">
        <title>Genomes of multiple members of Pneumocystis genus reveal paths to human pathogen Pneumocystis jirovecii.</title>
        <authorList>
            <person name="Cisse O.H."/>
            <person name="Ma L."/>
            <person name="Dekker J."/>
            <person name="Khil P."/>
            <person name="Jo J."/>
            <person name="Brenchley J."/>
            <person name="Blair R."/>
            <person name="Pahar B."/>
            <person name="Chabe M."/>
            <person name="Van Rompay K.A."/>
            <person name="Keesler R."/>
            <person name="Sukura A."/>
            <person name="Hirsch V."/>
            <person name="Kutty G."/>
            <person name="Liu Y."/>
            <person name="Peng L."/>
            <person name="Chen J."/>
            <person name="Song J."/>
            <person name="Weissenbacher-Lang C."/>
            <person name="Xu J."/>
            <person name="Upham N.S."/>
            <person name="Stajich J.E."/>
            <person name="Cuomo C.A."/>
            <person name="Cushion M.T."/>
            <person name="Kovacs J.A."/>
        </authorList>
    </citation>
    <scope>NUCLEOTIDE SEQUENCE</scope>
    <source>
        <strain evidence="5">2A</strain>
    </source>
</reference>
<feature type="domain" description="Ribosome-assembly protein 3 C-terminal" evidence="4">
    <location>
        <begin position="1294"/>
        <end position="1339"/>
    </location>
</feature>
<gene>
    <name evidence="5" type="ORF">MERGE_001269</name>
</gene>
<feature type="repeat" description="TPR" evidence="3">
    <location>
        <begin position="560"/>
        <end position="593"/>
    </location>
</feature>
<dbReference type="Gene3D" id="1.25.40.10">
    <property type="entry name" value="Tetratricopeptide repeat domain"/>
    <property type="match status" value="4"/>
</dbReference>
<dbReference type="Pfam" id="PF14615">
    <property type="entry name" value="Rsa3"/>
    <property type="match status" value="1"/>
</dbReference>
<keyword evidence="6" id="KW-1185">Reference proteome</keyword>
<evidence type="ECO:0000256" key="2">
    <source>
        <dbReference type="ARBA" id="ARBA00022803"/>
    </source>
</evidence>
<dbReference type="SUPFAM" id="SSF48452">
    <property type="entry name" value="TPR-like"/>
    <property type="match status" value="3"/>
</dbReference>
<dbReference type="InterPro" id="IPR039226">
    <property type="entry name" value="Ski3/TTC37"/>
</dbReference>
<sequence>MKSGQKAECLKSLEKTREFALERGSLTQILKTHELFLPSGPFYTFLQNSIASPQTTYLETIKIAEDLERDRINRLTARQRGRIGLTAEQIAHSVRKDVFGDSPLEKMYEEALNWVDDEGMRREIEVKLLNHCYEHLKVLDAGEKEVMREKVVKLASGMISRKLVYFRWYSHTPNGADQLDIMLIQDFISLFPEHPMALFLRGVLFLYLKHSKKTAANTESQNNSDCILKNISCELPDDPLDAFIEASENLPNSVFCYRFLARSYLLIKEYGNASIVSQEGLKALSKLSQETSLLLPFAQRDLKFHLALSYVHYRSPKFHDQALELFDQILELSYNNVMSLYGKAVILEGKKDYSSSIDLLLKAKEMDPDNILILSEIAWCEINTKNYEDGLSKLDICIEKMNNDDSLSGYDKAEICWRKGVALFEQDAESKKSESYSFFITSLKYDPTYSASFVNLGIFYADILKDENRSMKCFQKAFELNAGEIDAAERLVVIYASKGEWNLVEAIAKIVLSADKIHARYSRDSSWPQRSLGIVEMNYKRYNSAIFYFQSALKICANDSHSWSGLGEAYAKSGKYIAALKALKRSISLDEDNWFVQYLIGDVQKKLGLYKDASKSYYTILERHPDEFVVTLALSENYVFWASSWKERGFYKKSEDYAIKSLKIVEASKSHCKEDSYTLWIILSRACFLLSSFFVTDSESLTSILNKLYEEHNFDDEKLIAIIDDLPLHKKDLFDHNNSCYLLLWAFLFMKRTVRLSVKNRVAHSMSWYGLGQILFLIYLQNVDARGDWIHCSIYCLKRAIKMDSRNPTFWRAFGIVNSTLNSKISQYALIKSLKLDDQNPVTWADLATLYMINEDFDLAYEAYIKSQSVDPDYWVSRIGLGFISKIMGDTLEAKEQFEISFINSSQNNPILNYLFVTSSYDYLKKTSLAELTGNLATYVFATQKYLEQRPTDCNVLILMSLLLEMSHDWTKCILFSSKACDILEKEYEENENSEIIAQFLHAKSSLSRAFLADKQYEMALENAQIVLNLTEGSEASSNRTMDALKMFQSSLMEFNEHPDIIVLLCKILWSTGGQEERAIAQQQLLECISQNPNHISSLLLLGSIGILNQDIKVEATTLKCLQALDWDERKKHDINHNVERYLELGAYLKGNDPKYIYLSALNIYPSSSIIWSRLASLENSSDVSSMALQIIQRNPCSPEILASAYHQMLTFFDCLKALHLAPWLPKHWKTLEIMEKKRKIKDNGISPSCMSEFKDVLTSVPDEEKISSCEKNNLQQTNSITENDSLDTSYDLFEQHYMDVVAREFEDELDQLRRDPSFNPKEMPLLVSALKKGVNIFSQEEKQKVLQSLMHKDKNQSKDNPEYDL</sequence>
<dbReference type="GO" id="GO:0006401">
    <property type="term" value="P:RNA catabolic process"/>
    <property type="evidence" value="ECO:0007669"/>
    <property type="project" value="InterPro"/>
</dbReference>
<dbReference type="EMBL" id="CP054546">
    <property type="protein sequence ID" value="QSL66882.1"/>
    <property type="molecule type" value="Genomic_DNA"/>
</dbReference>
<dbReference type="SMART" id="SM00028">
    <property type="entry name" value="TPR"/>
    <property type="match status" value="8"/>
</dbReference>
<evidence type="ECO:0000256" key="3">
    <source>
        <dbReference type="PROSITE-ProRule" id="PRU00339"/>
    </source>
</evidence>